<dbReference type="AlphaFoldDB" id="A0A4U5MPZ7"/>
<reference evidence="1 2" key="2">
    <citation type="journal article" date="2019" name="G3 (Bethesda)">
        <title>Hybrid Assembly of the Genome of the Entomopathogenic Nematode Steinernema carpocapsae Identifies the X-Chromosome.</title>
        <authorList>
            <person name="Serra L."/>
            <person name="Macchietto M."/>
            <person name="Macias-Munoz A."/>
            <person name="McGill C.J."/>
            <person name="Rodriguez I.M."/>
            <person name="Rodriguez B."/>
            <person name="Murad R."/>
            <person name="Mortazavi A."/>
        </authorList>
    </citation>
    <scope>NUCLEOTIDE SEQUENCE [LARGE SCALE GENOMIC DNA]</scope>
    <source>
        <strain evidence="1 2">ALL</strain>
    </source>
</reference>
<evidence type="ECO:0000313" key="1">
    <source>
        <dbReference type="EMBL" id="TKR71720.1"/>
    </source>
</evidence>
<proteinExistence type="predicted"/>
<protein>
    <submittedName>
        <fullName evidence="1">Uncharacterized protein</fullName>
    </submittedName>
</protein>
<comment type="caution">
    <text evidence="1">The sequence shown here is derived from an EMBL/GenBank/DDBJ whole genome shotgun (WGS) entry which is preliminary data.</text>
</comment>
<accession>A0A4U5MPZ7</accession>
<organism evidence="1 2">
    <name type="scientific">Steinernema carpocapsae</name>
    <name type="common">Entomopathogenic nematode</name>
    <dbReference type="NCBI Taxonomy" id="34508"/>
    <lineage>
        <taxon>Eukaryota</taxon>
        <taxon>Metazoa</taxon>
        <taxon>Ecdysozoa</taxon>
        <taxon>Nematoda</taxon>
        <taxon>Chromadorea</taxon>
        <taxon>Rhabditida</taxon>
        <taxon>Tylenchina</taxon>
        <taxon>Panagrolaimomorpha</taxon>
        <taxon>Strongyloidoidea</taxon>
        <taxon>Steinernematidae</taxon>
        <taxon>Steinernema</taxon>
    </lineage>
</organism>
<reference evidence="1 2" key="1">
    <citation type="journal article" date="2015" name="Genome Biol.">
        <title>Comparative genomics of Steinernema reveals deeply conserved gene regulatory networks.</title>
        <authorList>
            <person name="Dillman A.R."/>
            <person name="Macchietto M."/>
            <person name="Porter C.F."/>
            <person name="Rogers A."/>
            <person name="Williams B."/>
            <person name="Antoshechkin I."/>
            <person name="Lee M.M."/>
            <person name="Goodwin Z."/>
            <person name="Lu X."/>
            <person name="Lewis E.E."/>
            <person name="Goodrich-Blair H."/>
            <person name="Stock S.P."/>
            <person name="Adams B.J."/>
            <person name="Sternberg P.W."/>
            <person name="Mortazavi A."/>
        </authorList>
    </citation>
    <scope>NUCLEOTIDE SEQUENCE [LARGE SCALE GENOMIC DNA]</scope>
    <source>
        <strain evidence="1 2">ALL</strain>
    </source>
</reference>
<name>A0A4U5MPZ7_STECR</name>
<sequence length="85" mass="9659">MQLLGCSFGQRNAFVSVNAVIHTDASDGEFRLVPRSQVDAFLVLVPNRHVNHTKLVILTHINFARRHGIFKIILTVEPFFRMPFG</sequence>
<dbReference type="Proteomes" id="UP000298663">
    <property type="component" value="Unassembled WGS sequence"/>
</dbReference>
<dbReference type="EMBL" id="AZBU02000006">
    <property type="protein sequence ID" value="TKR71720.1"/>
    <property type="molecule type" value="Genomic_DNA"/>
</dbReference>
<gene>
    <name evidence="1" type="ORF">L596_019270</name>
</gene>
<keyword evidence="2" id="KW-1185">Reference proteome</keyword>
<evidence type="ECO:0000313" key="2">
    <source>
        <dbReference type="Proteomes" id="UP000298663"/>
    </source>
</evidence>